<dbReference type="Proteomes" id="UP001499967">
    <property type="component" value="Unassembled WGS sequence"/>
</dbReference>
<feature type="transmembrane region" description="Helical" evidence="10">
    <location>
        <begin position="283"/>
        <end position="308"/>
    </location>
</feature>
<evidence type="ECO:0000256" key="3">
    <source>
        <dbReference type="ARBA" id="ARBA00022448"/>
    </source>
</evidence>
<keyword evidence="4" id="KW-1003">Cell membrane</keyword>
<evidence type="ECO:0000256" key="1">
    <source>
        <dbReference type="ARBA" id="ARBA00004651"/>
    </source>
</evidence>
<dbReference type="PANTHER" id="PTHR43528:SF1">
    <property type="entry name" value="ALPHA-KETOGLUTARATE PERMEASE"/>
    <property type="match status" value="1"/>
</dbReference>
<organism evidence="12 13">
    <name type="scientific">Pseudonocardia zijingensis</name>
    <dbReference type="NCBI Taxonomy" id="153376"/>
    <lineage>
        <taxon>Bacteria</taxon>
        <taxon>Bacillati</taxon>
        <taxon>Actinomycetota</taxon>
        <taxon>Actinomycetes</taxon>
        <taxon>Pseudonocardiales</taxon>
        <taxon>Pseudonocardiaceae</taxon>
        <taxon>Pseudonocardia</taxon>
    </lineage>
</organism>
<sequence length="448" mass="47070">MALQPGTEQPGTRQPGATPEVSPADLRRAVLATSIGNCLEWFDFAVYGYMAVVLGQLFFPTDDPASSLLLSFAAFGAAFVVRPLGGMFFGPLGDRVGRRGVLCVIILMMSAATFCVGLLPTHAAVGVLAPTLLVVLRLVQGFTAGGEVTGATAFIAEYSPDRIRGRVTSWIQFSATLGFFLGLAAPTVLNLLLDPEQIAAWGWRLPFLVAGPLGVVGLYIRLRLGESPRFAQLERSGEVVRHPLREAVVKGWREVLLAGGIGIVVHLGYFLALVYMPTYLTKVLGFAPSTAFLATTTVVVLNIVMIPISGRLSDRWGRKPIMMAAAVGFVVATIPVFLLIGQGGAATFVGLGILGLLHGTYLGAVAAAFAEIFATKVRFGGFSIGHNVSAAIFGGGTPLLATYLGGLLGSTLMPAYLIVAGSLLCVVAVSRYREMAGKPLRATGSETP</sequence>
<dbReference type="Pfam" id="PF00083">
    <property type="entry name" value="Sugar_tr"/>
    <property type="match status" value="1"/>
</dbReference>
<evidence type="ECO:0000256" key="2">
    <source>
        <dbReference type="ARBA" id="ARBA00008240"/>
    </source>
</evidence>
<keyword evidence="5 10" id="KW-0812">Transmembrane</keyword>
<evidence type="ECO:0000259" key="11">
    <source>
        <dbReference type="PROSITE" id="PS50850"/>
    </source>
</evidence>
<dbReference type="SUPFAM" id="SSF103473">
    <property type="entry name" value="MFS general substrate transporter"/>
    <property type="match status" value="1"/>
</dbReference>
<feature type="transmembrane region" description="Helical" evidence="10">
    <location>
        <begin position="346"/>
        <end position="370"/>
    </location>
</feature>
<dbReference type="PANTHER" id="PTHR43528">
    <property type="entry name" value="ALPHA-KETOGLUTARATE PERMEASE"/>
    <property type="match status" value="1"/>
</dbReference>
<proteinExistence type="inferred from homology"/>
<feature type="transmembrane region" description="Helical" evidence="10">
    <location>
        <begin position="65"/>
        <end position="89"/>
    </location>
</feature>
<evidence type="ECO:0000256" key="8">
    <source>
        <dbReference type="ARBA" id="ARBA00023136"/>
    </source>
</evidence>
<name>A0ABN1PQM7_9PSEU</name>
<feature type="transmembrane region" description="Helical" evidence="10">
    <location>
        <begin position="201"/>
        <end position="220"/>
    </location>
</feature>
<dbReference type="InterPro" id="IPR005828">
    <property type="entry name" value="MFS_sugar_transport-like"/>
</dbReference>
<feature type="transmembrane region" description="Helical" evidence="10">
    <location>
        <begin position="255"/>
        <end position="277"/>
    </location>
</feature>
<keyword evidence="13" id="KW-1185">Reference proteome</keyword>
<feature type="compositionally biased region" description="Polar residues" evidence="9">
    <location>
        <begin position="1"/>
        <end position="12"/>
    </location>
</feature>
<dbReference type="InterPro" id="IPR020846">
    <property type="entry name" value="MFS_dom"/>
</dbReference>
<feature type="transmembrane region" description="Helical" evidence="10">
    <location>
        <begin position="132"/>
        <end position="155"/>
    </location>
</feature>
<evidence type="ECO:0000256" key="10">
    <source>
        <dbReference type="SAM" id="Phobius"/>
    </source>
</evidence>
<evidence type="ECO:0000313" key="13">
    <source>
        <dbReference type="Proteomes" id="UP001499967"/>
    </source>
</evidence>
<keyword evidence="6" id="KW-0769">Symport</keyword>
<feature type="domain" description="Major facilitator superfamily (MFS) profile" evidence="11">
    <location>
        <begin position="29"/>
        <end position="433"/>
    </location>
</feature>
<dbReference type="InterPro" id="IPR005829">
    <property type="entry name" value="Sugar_transporter_CS"/>
</dbReference>
<keyword evidence="3" id="KW-0813">Transport</keyword>
<dbReference type="InterPro" id="IPR036259">
    <property type="entry name" value="MFS_trans_sf"/>
</dbReference>
<evidence type="ECO:0000256" key="7">
    <source>
        <dbReference type="ARBA" id="ARBA00022989"/>
    </source>
</evidence>
<evidence type="ECO:0000256" key="4">
    <source>
        <dbReference type="ARBA" id="ARBA00022475"/>
    </source>
</evidence>
<dbReference type="PROSITE" id="PS00216">
    <property type="entry name" value="SUGAR_TRANSPORT_1"/>
    <property type="match status" value="1"/>
</dbReference>
<keyword evidence="8 10" id="KW-0472">Membrane</keyword>
<evidence type="ECO:0000256" key="5">
    <source>
        <dbReference type="ARBA" id="ARBA00022692"/>
    </source>
</evidence>
<feature type="transmembrane region" description="Helical" evidence="10">
    <location>
        <begin position="320"/>
        <end position="340"/>
    </location>
</feature>
<gene>
    <name evidence="12" type="primary">proP_1</name>
    <name evidence="12" type="ORF">GCM10009559_20240</name>
</gene>
<accession>A0ABN1PQM7</accession>
<dbReference type="Pfam" id="PF07690">
    <property type="entry name" value="MFS_1"/>
    <property type="match status" value="1"/>
</dbReference>
<evidence type="ECO:0000313" key="12">
    <source>
        <dbReference type="EMBL" id="GAA0931774.1"/>
    </source>
</evidence>
<feature type="transmembrane region" description="Helical" evidence="10">
    <location>
        <begin position="413"/>
        <end position="432"/>
    </location>
</feature>
<dbReference type="RefSeq" id="WP_343941029.1">
    <property type="nucleotide sequence ID" value="NZ_BAAAHP010000055.1"/>
</dbReference>
<dbReference type="PROSITE" id="PS00217">
    <property type="entry name" value="SUGAR_TRANSPORT_2"/>
    <property type="match status" value="1"/>
</dbReference>
<comment type="similarity">
    <text evidence="2">Belongs to the major facilitator superfamily. Metabolite:H+ Symporter (MHS) family (TC 2.A.1.6) family.</text>
</comment>
<feature type="transmembrane region" description="Helical" evidence="10">
    <location>
        <begin position="41"/>
        <end position="59"/>
    </location>
</feature>
<dbReference type="InterPro" id="IPR011701">
    <property type="entry name" value="MFS"/>
</dbReference>
<dbReference type="PROSITE" id="PS50850">
    <property type="entry name" value="MFS"/>
    <property type="match status" value="1"/>
</dbReference>
<feature type="region of interest" description="Disordered" evidence="9">
    <location>
        <begin position="1"/>
        <end position="21"/>
    </location>
</feature>
<dbReference type="InterPro" id="IPR051084">
    <property type="entry name" value="H+-coupled_symporters"/>
</dbReference>
<keyword evidence="7 10" id="KW-1133">Transmembrane helix</keyword>
<reference evidence="12 13" key="1">
    <citation type="journal article" date="2019" name="Int. J. Syst. Evol. Microbiol.">
        <title>The Global Catalogue of Microorganisms (GCM) 10K type strain sequencing project: providing services to taxonomists for standard genome sequencing and annotation.</title>
        <authorList>
            <consortium name="The Broad Institute Genomics Platform"/>
            <consortium name="The Broad Institute Genome Sequencing Center for Infectious Disease"/>
            <person name="Wu L."/>
            <person name="Ma J."/>
        </authorList>
    </citation>
    <scope>NUCLEOTIDE SEQUENCE [LARGE SCALE GENOMIC DNA]</scope>
    <source>
        <strain evidence="12 13">JCM 11117</strain>
    </source>
</reference>
<evidence type="ECO:0000256" key="9">
    <source>
        <dbReference type="SAM" id="MobiDB-lite"/>
    </source>
</evidence>
<dbReference type="Gene3D" id="1.20.1250.20">
    <property type="entry name" value="MFS general substrate transporter like domains"/>
    <property type="match status" value="2"/>
</dbReference>
<dbReference type="EMBL" id="BAAAHP010000055">
    <property type="protein sequence ID" value="GAA0931774.1"/>
    <property type="molecule type" value="Genomic_DNA"/>
</dbReference>
<comment type="caution">
    <text evidence="12">The sequence shown here is derived from an EMBL/GenBank/DDBJ whole genome shotgun (WGS) entry which is preliminary data.</text>
</comment>
<comment type="subcellular location">
    <subcellularLocation>
        <location evidence="1">Cell membrane</location>
        <topology evidence="1">Multi-pass membrane protein</topology>
    </subcellularLocation>
</comment>
<feature type="transmembrane region" description="Helical" evidence="10">
    <location>
        <begin position="101"/>
        <end position="120"/>
    </location>
</feature>
<feature type="transmembrane region" description="Helical" evidence="10">
    <location>
        <begin position="167"/>
        <end position="189"/>
    </location>
</feature>
<evidence type="ECO:0000256" key="6">
    <source>
        <dbReference type="ARBA" id="ARBA00022847"/>
    </source>
</evidence>
<protein>
    <submittedName>
        <fullName evidence="12">Glycine betaine/L-proline transporter ProP</fullName>
    </submittedName>
</protein>